<evidence type="ECO:0000313" key="3">
    <source>
        <dbReference type="EMBL" id="KUL21575.1"/>
    </source>
</evidence>
<dbReference type="Proteomes" id="UP000053244">
    <property type="component" value="Unassembled WGS sequence"/>
</dbReference>
<dbReference type="PANTHER" id="PTHR46268">
    <property type="entry name" value="STRESS RESPONSE PROTEIN NHAX"/>
    <property type="match status" value="1"/>
</dbReference>
<dbReference type="InterPro" id="IPR014729">
    <property type="entry name" value="Rossmann-like_a/b/a_fold"/>
</dbReference>
<dbReference type="OrthoDB" id="3402850at2"/>
<dbReference type="SUPFAM" id="SSF52402">
    <property type="entry name" value="Adenine nucleotide alpha hydrolases-like"/>
    <property type="match status" value="2"/>
</dbReference>
<evidence type="ECO:0000259" key="2">
    <source>
        <dbReference type="Pfam" id="PF00582"/>
    </source>
</evidence>
<comment type="similarity">
    <text evidence="1">Belongs to the universal stress protein A family.</text>
</comment>
<evidence type="ECO:0000313" key="4">
    <source>
        <dbReference type="Proteomes" id="UP000053244"/>
    </source>
</evidence>
<proteinExistence type="inferred from homology"/>
<comment type="caution">
    <text evidence="3">The sequence shown here is derived from an EMBL/GenBank/DDBJ whole genome shotgun (WGS) entry which is preliminary data.</text>
</comment>
<sequence>MRNPAIVVATDGAESGTTAVRWAAGEARRRQQPLRVVHVLDWDWTTARYDFGGGTFETARRLAETVVAVAGREAREAAPGVEVTTDVLIGNPTAQLLADSGHTELLVLGTRGKGGFAGLRIGSVSQRIATHARCPVAVIRSQEPGAERGPVVAGVDDSPGADAVLEAAFTAAHDRHTALTVIQCRPRATPELQDTARADLMAHVAPWREKFPDVPVGVLLSPDGAAATLVAASRDAGLVVVGSRGAGLIAGTLLGGTSLQLLQHAESPILIVRRP</sequence>
<reference evidence="3 4" key="1">
    <citation type="submission" date="2015-10" db="EMBL/GenBank/DDBJ databases">
        <authorList>
            <person name="Gilbert D.G."/>
        </authorList>
    </citation>
    <scope>NUCLEOTIDE SEQUENCE [LARGE SCALE GENOMIC DNA]</scope>
    <source>
        <strain evidence="3 4">NRRL B-16712</strain>
    </source>
</reference>
<feature type="domain" description="UspA" evidence="2">
    <location>
        <begin position="6"/>
        <end position="140"/>
    </location>
</feature>
<accession>A0A101J7F3</accession>
<dbReference type="PRINTS" id="PR01438">
    <property type="entry name" value="UNVRSLSTRESS"/>
</dbReference>
<dbReference type="AlphaFoldDB" id="A0A101J7F3"/>
<keyword evidence="4" id="KW-1185">Reference proteome</keyword>
<protein>
    <recommendedName>
        <fullName evidence="2">UspA domain-containing protein</fullName>
    </recommendedName>
</protein>
<dbReference type="Pfam" id="PF00582">
    <property type="entry name" value="Usp"/>
    <property type="match status" value="2"/>
</dbReference>
<gene>
    <name evidence="3" type="ORF">ADL15_50290</name>
</gene>
<evidence type="ECO:0000256" key="1">
    <source>
        <dbReference type="ARBA" id="ARBA00008791"/>
    </source>
</evidence>
<dbReference type="EMBL" id="LLZH01000351">
    <property type="protein sequence ID" value="KUL21575.1"/>
    <property type="molecule type" value="Genomic_DNA"/>
</dbReference>
<dbReference type="Gene3D" id="3.40.50.620">
    <property type="entry name" value="HUPs"/>
    <property type="match status" value="2"/>
</dbReference>
<dbReference type="PANTHER" id="PTHR46268:SF6">
    <property type="entry name" value="UNIVERSAL STRESS PROTEIN UP12"/>
    <property type="match status" value="1"/>
</dbReference>
<name>A0A101J7F3_9ACTN</name>
<dbReference type="InterPro" id="IPR006016">
    <property type="entry name" value="UspA"/>
</dbReference>
<organism evidence="3 4">
    <name type="scientific">Actinoplanes awajinensis subsp. mycoplanecinus</name>
    <dbReference type="NCBI Taxonomy" id="135947"/>
    <lineage>
        <taxon>Bacteria</taxon>
        <taxon>Bacillati</taxon>
        <taxon>Actinomycetota</taxon>
        <taxon>Actinomycetes</taxon>
        <taxon>Micromonosporales</taxon>
        <taxon>Micromonosporaceae</taxon>
        <taxon>Actinoplanes</taxon>
    </lineage>
</organism>
<feature type="domain" description="UspA" evidence="2">
    <location>
        <begin position="150"/>
        <end position="273"/>
    </location>
</feature>
<dbReference type="InterPro" id="IPR006015">
    <property type="entry name" value="Universal_stress_UspA"/>
</dbReference>
<dbReference type="RefSeq" id="WP_067708526.1">
    <property type="nucleotide sequence ID" value="NZ_LLZH01000351.1"/>
</dbReference>